<evidence type="ECO:0000256" key="3">
    <source>
        <dbReference type="ARBA" id="ARBA00022982"/>
    </source>
</evidence>
<dbReference type="SUPFAM" id="SSF52833">
    <property type="entry name" value="Thioredoxin-like"/>
    <property type="match status" value="1"/>
</dbReference>
<comment type="caution">
    <text evidence="9">The sequence shown here is derived from an EMBL/GenBank/DDBJ whole genome shotgun (WGS) entry which is preliminary data.</text>
</comment>
<dbReference type="PANTHER" id="PTHR45663">
    <property type="entry name" value="GEO12009P1"/>
    <property type="match status" value="1"/>
</dbReference>
<organism evidence="9 10">
    <name type="scientific">Devosia yakushimensis</name>
    <dbReference type="NCBI Taxonomy" id="470028"/>
    <lineage>
        <taxon>Bacteria</taxon>
        <taxon>Pseudomonadati</taxon>
        <taxon>Pseudomonadota</taxon>
        <taxon>Alphaproteobacteria</taxon>
        <taxon>Hyphomicrobiales</taxon>
        <taxon>Devosiaceae</taxon>
        <taxon>Devosia</taxon>
    </lineage>
</organism>
<dbReference type="SUPFAM" id="SSF48452">
    <property type="entry name" value="TPR-like"/>
    <property type="match status" value="1"/>
</dbReference>
<dbReference type="CDD" id="cd02956">
    <property type="entry name" value="ybbN"/>
    <property type="match status" value="1"/>
</dbReference>
<proteinExistence type="inferred from homology"/>
<keyword evidence="4" id="KW-1015">Disulfide bond</keyword>
<feature type="compositionally biased region" description="Polar residues" evidence="7">
    <location>
        <begin position="13"/>
        <end position="30"/>
    </location>
</feature>
<evidence type="ECO:0000313" key="9">
    <source>
        <dbReference type="EMBL" id="GLQ12422.1"/>
    </source>
</evidence>
<dbReference type="Pfam" id="PF14559">
    <property type="entry name" value="TPR_19"/>
    <property type="match status" value="1"/>
</dbReference>
<evidence type="ECO:0000256" key="6">
    <source>
        <dbReference type="NCBIfam" id="TIGR01068"/>
    </source>
</evidence>
<sequence>MVCGRKKGLEPTPRSQNAKGPVTPMSTPFNVATPTSPAAAPAGALIKDSTDQAFKADVIDASLDTPVLVDFWAPWCGPCRQLTPALEKVVNEKAGKIRLIKINIDENPQIAGQLGIQSIPAVFAFSGGRPVDGFMGAMPEGEVRRFADKVIAAAPEPAPAEGSMEAQIAEALAAAEEALTAGDLGRAAQIFGMVLQHVPDQVQALLGLTKVYLAAGETEQAQATLDMVPEAERKGDAYAALANSIRLLGEAADLSETSALEAALAANPDDHQARFDLAVVLNAEGRRVEAAEALVAIFKRDRTWNEDGARKKLLEFFDAWGPKDPATLKGRRLLSAALFS</sequence>
<reference evidence="9" key="1">
    <citation type="journal article" date="2014" name="Int. J. Syst. Evol. Microbiol.">
        <title>Complete genome of a new Firmicutes species belonging to the dominant human colonic microbiota ('Ruminococcus bicirculans') reveals two chromosomes and a selective capacity to utilize plant glucans.</title>
        <authorList>
            <consortium name="NISC Comparative Sequencing Program"/>
            <person name="Wegmann U."/>
            <person name="Louis P."/>
            <person name="Goesmann A."/>
            <person name="Henrissat B."/>
            <person name="Duncan S.H."/>
            <person name="Flint H.J."/>
        </authorList>
    </citation>
    <scope>NUCLEOTIDE SEQUENCE</scope>
    <source>
        <strain evidence="9">NBRC 103855</strain>
    </source>
</reference>
<keyword evidence="2" id="KW-0813">Transport</keyword>
<accession>A0ABQ5UK48</accession>
<feature type="domain" description="Thioredoxin" evidence="8">
    <location>
        <begin position="34"/>
        <end position="152"/>
    </location>
</feature>
<dbReference type="NCBIfam" id="TIGR01068">
    <property type="entry name" value="thioredoxin"/>
    <property type="match status" value="1"/>
</dbReference>
<feature type="region of interest" description="Disordered" evidence="7">
    <location>
        <begin position="1"/>
        <end position="30"/>
    </location>
</feature>
<dbReference type="Gene3D" id="1.25.40.10">
    <property type="entry name" value="Tetratricopeptide repeat domain"/>
    <property type="match status" value="2"/>
</dbReference>
<dbReference type="InterPro" id="IPR011990">
    <property type="entry name" value="TPR-like_helical_dom_sf"/>
</dbReference>
<evidence type="ECO:0000259" key="8">
    <source>
        <dbReference type="PROSITE" id="PS51352"/>
    </source>
</evidence>
<dbReference type="PANTHER" id="PTHR45663:SF11">
    <property type="entry name" value="GEO12009P1"/>
    <property type="match status" value="1"/>
</dbReference>
<keyword evidence="3" id="KW-0249">Electron transport</keyword>
<dbReference type="Proteomes" id="UP001161406">
    <property type="component" value="Unassembled WGS sequence"/>
</dbReference>
<dbReference type="Pfam" id="PF00085">
    <property type="entry name" value="Thioredoxin"/>
    <property type="match status" value="1"/>
</dbReference>
<gene>
    <name evidence="9" type="primary">trxA_3</name>
    <name evidence="9" type="ORF">GCM10007913_43550</name>
</gene>
<dbReference type="PRINTS" id="PR00421">
    <property type="entry name" value="THIOREDOXIN"/>
</dbReference>
<evidence type="ECO:0000256" key="1">
    <source>
        <dbReference type="ARBA" id="ARBA00008987"/>
    </source>
</evidence>
<protein>
    <recommendedName>
        <fullName evidence="6">Thioredoxin</fullName>
    </recommendedName>
</protein>
<evidence type="ECO:0000256" key="7">
    <source>
        <dbReference type="SAM" id="MobiDB-lite"/>
    </source>
</evidence>
<reference evidence="9" key="2">
    <citation type="submission" date="2023-01" db="EMBL/GenBank/DDBJ databases">
        <title>Draft genome sequence of Devosia yakushimensis strain NBRC 103855.</title>
        <authorList>
            <person name="Sun Q."/>
            <person name="Mori K."/>
        </authorList>
    </citation>
    <scope>NUCLEOTIDE SEQUENCE</scope>
    <source>
        <strain evidence="9">NBRC 103855</strain>
    </source>
</reference>
<evidence type="ECO:0000256" key="5">
    <source>
        <dbReference type="ARBA" id="ARBA00023284"/>
    </source>
</evidence>
<evidence type="ECO:0000256" key="2">
    <source>
        <dbReference type="ARBA" id="ARBA00022448"/>
    </source>
</evidence>
<keyword evidence="10" id="KW-1185">Reference proteome</keyword>
<dbReference type="Gene3D" id="3.40.30.10">
    <property type="entry name" value="Glutaredoxin"/>
    <property type="match status" value="1"/>
</dbReference>
<dbReference type="PROSITE" id="PS51352">
    <property type="entry name" value="THIOREDOXIN_2"/>
    <property type="match status" value="1"/>
</dbReference>
<dbReference type="Pfam" id="PF14561">
    <property type="entry name" value="TPR_20"/>
    <property type="match status" value="1"/>
</dbReference>
<dbReference type="EMBL" id="BSNG01000004">
    <property type="protein sequence ID" value="GLQ12422.1"/>
    <property type="molecule type" value="Genomic_DNA"/>
</dbReference>
<name>A0ABQ5UK48_9HYPH</name>
<dbReference type="InterPro" id="IPR017937">
    <property type="entry name" value="Thioredoxin_CS"/>
</dbReference>
<dbReference type="InterPro" id="IPR005746">
    <property type="entry name" value="Thioredoxin"/>
</dbReference>
<dbReference type="InterPro" id="IPR036249">
    <property type="entry name" value="Thioredoxin-like_sf"/>
</dbReference>
<evidence type="ECO:0000313" key="10">
    <source>
        <dbReference type="Proteomes" id="UP001161406"/>
    </source>
</evidence>
<comment type="similarity">
    <text evidence="1">Belongs to the thioredoxin family.</text>
</comment>
<dbReference type="PROSITE" id="PS00194">
    <property type="entry name" value="THIOREDOXIN_1"/>
    <property type="match status" value="1"/>
</dbReference>
<evidence type="ECO:0000256" key="4">
    <source>
        <dbReference type="ARBA" id="ARBA00023157"/>
    </source>
</evidence>
<dbReference type="InterPro" id="IPR013766">
    <property type="entry name" value="Thioredoxin_domain"/>
</dbReference>
<keyword evidence="5" id="KW-0676">Redox-active center</keyword>